<name>A0A7C3ZK44_9CYAN</name>
<dbReference type="EMBL" id="DSPX01000095">
    <property type="protein sequence ID" value="HGG00865.1"/>
    <property type="molecule type" value="Genomic_DNA"/>
</dbReference>
<evidence type="ECO:0000256" key="1">
    <source>
        <dbReference type="SAM" id="MobiDB-lite"/>
    </source>
</evidence>
<feature type="compositionally biased region" description="Pro residues" evidence="1">
    <location>
        <begin position="123"/>
        <end position="144"/>
    </location>
</feature>
<comment type="caution">
    <text evidence="2">The sequence shown here is derived from an EMBL/GenBank/DDBJ whole genome shotgun (WGS) entry which is preliminary data.</text>
</comment>
<gene>
    <name evidence="2" type="ORF">ENR15_09500</name>
</gene>
<evidence type="ECO:0000313" key="2">
    <source>
        <dbReference type="EMBL" id="HGG00865.1"/>
    </source>
</evidence>
<protein>
    <recommendedName>
        <fullName evidence="3">SPOR domain-containing protein</fullName>
    </recommendedName>
</protein>
<feature type="region of interest" description="Disordered" evidence="1">
    <location>
        <begin position="115"/>
        <end position="144"/>
    </location>
</feature>
<organism evidence="2">
    <name type="scientific">Planktothricoides sp. SpSt-374</name>
    <dbReference type="NCBI Taxonomy" id="2282167"/>
    <lineage>
        <taxon>Bacteria</taxon>
        <taxon>Bacillati</taxon>
        <taxon>Cyanobacteriota</taxon>
        <taxon>Cyanophyceae</taxon>
        <taxon>Oscillatoriophycideae</taxon>
        <taxon>Oscillatoriales</taxon>
        <taxon>Oscillatoriaceae</taxon>
        <taxon>Planktothricoides</taxon>
    </lineage>
</organism>
<reference evidence="2" key="1">
    <citation type="journal article" date="2020" name="mSystems">
        <title>Genome- and Community-Level Interaction Insights into Carbon Utilization and Element Cycling Functions of Hydrothermarchaeota in Hydrothermal Sediment.</title>
        <authorList>
            <person name="Zhou Z."/>
            <person name="Liu Y."/>
            <person name="Xu W."/>
            <person name="Pan J."/>
            <person name="Luo Z.H."/>
            <person name="Li M."/>
        </authorList>
    </citation>
    <scope>NUCLEOTIDE SEQUENCE [LARGE SCALE GENOMIC DNA]</scope>
    <source>
        <strain evidence="2">SpSt-374</strain>
    </source>
</reference>
<proteinExistence type="predicted"/>
<evidence type="ECO:0008006" key="3">
    <source>
        <dbReference type="Google" id="ProtNLM"/>
    </source>
</evidence>
<sequence length="229" mass="24988">MTNDKHHFSGGFGLWATVLGGALVLVAPVNAAVPELISYRWGTSELYVVYIPGDNRSILGRVRQIEPDAFINEYEGRTFIQVGAFADKSNAQRRSRELERLVGVRSAIDKIDFTAESDNIASSPPPPPPPSYSDDFLPPPPVNLEPLPSPVGNIPLPKGYFAIVPGKPENLSSIAQQAVEAGIEESKIFTRSAPFGPHIAIGPYPDQTTAEQESNYLRLFGLDARVEYQ</sequence>
<dbReference type="AlphaFoldDB" id="A0A7C3ZK44"/>
<accession>A0A7C3ZK44</accession>